<dbReference type="AlphaFoldDB" id="A0A0D0IDA4"/>
<dbReference type="PANTHER" id="PTHR35340">
    <property type="entry name" value="PQQ ENZYME REPEAT PROTEIN-RELATED"/>
    <property type="match status" value="1"/>
</dbReference>
<dbReference type="InterPro" id="IPR010262">
    <property type="entry name" value="Arylsulfotransferase_bact"/>
</dbReference>
<feature type="chain" id="PRO_5002224200" evidence="1">
    <location>
        <begin position="20"/>
        <end position="440"/>
    </location>
</feature>
<keyword evidence="1" id="KW-0732">Signal</keyword>
<dbReference type="OrthoDB" id="264813at2"/>
<dbReference type="InterPro" id="IPR053143">
    <property type="entry name" value="Arylsulfate_ST"/>
</dbReference>
<dbReference type="SUPFAM" id="SSF50998">
    <property type="entry name" value="Quinoprotein alcohol dehydrogenase-like"/>
    <property type="match status" value="1"/>
</dbReference>
<dbReference type="GO" id="GO:0004062">
    <property type="term" value="F:aryl sulfotransferase activity"/>
    <property type="evidence" value="ECO:0007669"/>
    <property type="project" value="InterPro"/>
</dbReference>
<accession>A0A0D0IDA4</accession>
<dbReference type="Gene3D" id="2.130.10.10">
    <property type="entry name" value="YVTN repeat-like/Quinoprotein amine dehydrogenase"/>
    <property type="match status" value="1"/>
</dbReference>
<comment type="caution">
    <text evidence="2">The sequence shown here is derived from an EMBL/GenBank/DDBJ whole genome shotgun (WGS) entry which is preliminary data.</text>
</comment>
<feature type="signal peptide" evidence="1">
    <location>
        <begin position="1"/>
        <end position="19"/>
    </location>
</feature>
<name>A0A0D0IDA4_9PSED</name>
<dbReference type="RefSeq" id="WP_042556156.1">
    <property type="nucleotide sequence ID" value="NZ_JXQW01000096.1"/>
</dbReference>
<protein>
    <submittedName>
        <fullName evidence="2">ArsR family transcriptional regulator</fullName>
    </submittedName>
</protein>
<reference evidence="2 3" key="1">
    <citation type="submission" date="2014-12" db="EMBL/GenBank/DDBJ databases">
        <title>16Stimator: statistical estimation of ribosomal gene copy numbers from draft genome assemblies.</title>
        <authorList>
            <person name="Perisin M.A."/>
            <person name="Vetter M."/>
            <person name="Gilbert J.A."/>
            <person name="Bergelson J."/>
        </authorList>
    </citation>
    <scope>NUCLEOTIDE SEQUENCE [LARGE SCALE GENOMIC DNA]</scope>
    <source>
        <strain evidence="2 3">MEJ086</strain>
    </source>
</reference>
<organism evidence="2 3">
    <name type="scientific">Pseudomonas fulva</name>
    <dbReference type="NCBI Taxonomy" id="47880"/>
    <lineage>
        <taxon>Bacteria</taxon>
        <taxon>Pseudomonadati</taxon>
        <taxon>Pseudomonadota</taxon>
        <taxon>Gammaproteobacteria</taxon>
        <taxon>Pseudomonadales</taxon>
        <taxon>Pseudomonadaceae</taxon>
        <taxon>Pseudomonas</taxon>
    </lineage>
</organism>
<dbReference type="InterPro" id="IPR011047">
    <property type="entry name" value="Quinoprotein_ADH-like_sf"/>
</dbReference>
<evidence type="ECO:0000313" key="3">
    <source>
        <dbReference type="Proteomes" id="UP000032068"/>
    </source>
</evidence>
<dbReference type="EMBL" id="JXQW01000096">
    <property type="protein sequence ID" value="KIP90872.1"/>
    <property type="molecule type" value="Genomic_DNA"/>
</dbReference>
<gene>
    <name evidence="2" type="ORF">RU08_22755</name>
</gene>
<dbReference type="PANTHER" id="PTHR35340:SF5">
    <property type="entry name" value="ASST-DOMAIN-CONTAINING PROTEIN"/>
    <property type="match status" value="1"/>
</dbReference>
<proteinExistence type="predicted"/>
<dbReference type="Pfam" id="PF05935">
    <property type="entry name" value="Arylsulfotrans"/>
    <property type="match status" value="1"/>
</dbReference>
<evidence type="ECO:0000256" key="1">
    <source>
        <dbReference type="SAM" id="SignalP"/>
    </source>
</evidence>
<dbReference type="Proteomes" id="UP000032068">
    <property type="component" value="Unassembled WGS sequence"/>
</dbReference>
<sequence length="440" mass="48642">MRVTALTIVSLFLAGALQAAPSVYPTGVTRYDPSRAWNNYVIFSTPDQQTRLIDMNGNLIKQWPYRGFPAAVIDPANNGGRLGEVLLQTAEREKNDPRGFGNGINNQRISVLGWNGEVRWQWSQKAPGGASLQHHDWHRLANGNTLVLSNQIHKIDGFRLDESIDDVIYEVDAQGDVVWHWLASEHLAELGFTDEQLQLVRDSDQADFLHLNNLKVLGANRWYDAGDRRFHPDNLIIDSREANFIAIIDKQTGKVVWSLGPNYPKLDPRSTKVPRPVDQLAGLHDANLIAKGLPGAGNILVFDNQGGSGYPPVAATVATGSRVVEIDPISKQIVWQYSAADSNQPLWAFHSSFISSARRLPNGNTLIAEGMFGRFFQVTPAGEIVWEYVSPYVGPLFGSKASSNWSYRATPVPYDWVPAGTPRSETAVEPPALSAFHISQ</sequence>
<evidence type="ECO:0000313" key="2">
    <source>
        <dbReference type="EMBL" id="KIP90872.1"/>
    </source>
</evidence>
<dbReference type="InterPro" id="IPR015943">
    <property type="entry name" value="WD40/YVTN_repeat-like_dom_sf"/>
</dbReference>